<accession>A0A0C1FU95</accession>
<comment type="caution">
    <text evidence="3">The sequence shown here is derived from an EMBL/GenBank/DDBJ whole genome shotgun (WGS) entry which is preliminary data.</text>
</comment>
<dbReference type="InterPro" id="IPR036291">
    <property type="entry name" value="NAD(P)-bd_dom_sf"/>
</dbReference>
<keyword evidence="2" id="KW-0560">Oxidoreductase</keyword>
<dbReference type="RefSeq" id="WP_039472907.1">
    <property type="nucleotide sequence ID" value="NZ_JSYN01000005.1"/>
</dbReference>
<keyword evidence="4" id="KW-1185">Reference proteome</keyword>
<dbReference type="GO" id="GO:0016491">
    <property type="term" value="F:oxidoreductase activity"/>
    <property type="evidence" value="ECO:0007669"/>
    <property type="project" value="UniProtKB-KW"/>
</dbReference>
<dbReference type="InterPro" id="IPR051122">
    <property type="entry name" value="SDR_DHRS6-like"/>
</dbReference>
<dbReference type="PANTHER" id="PTHR43477:SF1">
    <property type="entry name" value="DIHYDROANTICAPSIN 7-DEHYDROGENASE"/>
    <property type="match status" value="1"/>
</dbReference>
<dbReference type="Gene3D" id="3.40.50.720">
    <property type="entry name" value="NAD(P)-binding Rossmann-like Domain"/>
    <property type="match status" value="1"/>
</dbReference>
<protein>
    <submittedName>
        <fullName evidence="3">Short-chain dehydrogenase</fullName>
    </submittedName>
</protein>
<dbReference type="OrthoDB" id="9787486at2"/>
<proteinExistence type="inferred from homology"/>
<dbReference type="InterPro" id="IPR002347">
    <property type="entry name" value="SDR_fam"/>
</dbReference>
<dbReference type="EMBL" id="JSYN01000005">
    <property type="protein sequence ID" value="KIA95403.1"/>
    <property type="molecule type" value="Genomic_DNA"/>
</dbReference>
<reference evidence="3 4" key="1">
    <citation type="submission" date="2014-10" db="EMBL/GenBank/DDBJ databases">
        <title>Pedobacter Kyungheensis.</title>
        <authorList>
            <person name="Anderson B.M."/>
            <person name="Newman J.D."/>
        </authorList>
    </citation>
    <scope>NUCLEOTIDE SEQUENCE [LARGE SCALE GENOMIC DNA]</scope>
    <source>
        <strain evidence="3 4">KACC 16221</strain>
    </source>
</reference>
<evidence type="ECO:0000256" key="2">
    <source>
        <dbReference type="ARBA" id="ARBA00023002"/>
    </source>
</evidence>
<dbReference type="NCBIfam" id="NF005754">
    <property type="entry name" value="PRK07578.1"/>
    <property type="match status" value="1"/>
</dbReference>
<organism evidence="3 4">
    <name type="scientific">Pedobacter kyungheensis</name>
    <dbReference type="NCBI Taxonomy" id="1069985"/>
    <lineage>
        <taxon>Bacteria</taxon>
        <taxon>Pseudomonadati</taxon>
        <taxon>Bacteroidota</taxon>
        <taxon>Sphingobacteriia</taxon>
        <taxon>Sphingobacteriales</taxon>
        <taxon>Sphingobacteriaceae</taxon>
        <taxon>Pedobacter</taxon>
    </lineage>
</organism>
<gene>
    <name evidence="3" type="ORF">OC25_06075</name>
</gene>
<dbReference type="SUPFAM" id="SSF51735">
    <property type="entry name" value="NAD(P)-binding Rossmann-fold domains"/>
    <property type="match status" value="1"/>
</dbReference>
<dbReference type="CDD" id="cd11731">
    <property type="entry name" value="Lin1944_like_SDR_c"/>
    <property type="match status" value="1"/>
</dbReference>
<evidence type="ECO:0000313" key="3">
    <source>
        <dbReference type="EMBL" id="KIA95403.1"/>
    </source>
</evidence>
<sequence length="198" mass="20673">MNIIVVGATGTLGKKVSDAFAQKHKVIRVGNTKGDVQVDITSEASIKAMFEKIGPFDALISTSGKGPFAPVKEMTGETFKKGLLDKLLGQVNLVLIGQHYINKGGSFTLTSGILADHPVAAGSALSAVNGGLNSFVIAAAPELENGVRINAVSPNVVEDSPAYFDSFPGEIPVTMDKVVKAFEKSVLGIVTGQVIKVY</sequence>
<dbReference type="Proteomes" id="UP000031246">
    <property type="component" value="Unassembled WGS sequence"/>
</dbReference>
<name>A0A0C1FU95_9SPHI</name>
<dbReference type="Pfam" id="PF13561">
    <property type="entry name" value="adh_short_C2"/>
    <property type="match status" value="1"/>
</dbReference>
<comment type="similarity">
    <text evidence="1">Belongs to the short-chain dehydrogenases/reductases (SDR) family.</text>
</comment>
<dbReference type="PRINTS" id="PR00081">
    <property type="entry name" value="GDHRDH"/>
</dbReference>
<evidence type="ECO:0000313" key="4">
    <source>
        <dbReference type="Proteomes" id="UP000031246"/>
    </source>
</evidence>
<evidence type="ECO:0000256" key="1">
    <source>
        <dbReference type="ARBA" id="ARBA00006484"/>
    </source>
</evidence>
<dbReference type="PANTHER" id="PTHR43477">
    <property type="entry name" value="DIHYDROANTICAPSIN 7-DEHYDROGENASE"/>
    <property type="match status" value="1"/>
</dbReference>
<dbReference type="AlphaFoldDB" id="A0A0C1FU95"/>